<name>A0ABS5Z8K9_9GAMM</name>
<dbReference type="EMBL" id="JAGSOY010000006">
    <property type="protein sequence ID" value="MBU2710379.1"/>
    <property type="molecule type" value="Genomic_DNA"/>
</dbReference>
<gene>
    <name evidence="2" type="ORF">KCG35_04860</name>
</gene>
<dbReference type="InterPro" id="IPR029044">
    <property type="entry name" value="Nucleotide-diphossugar_trans"/>
</dbReference>
<dbReference type="Gene3D" id="3.90.550.10">
    <property type="entry name" value="Spore Coat Polysaccharide Biosynthesis Protein SpsA, Chain A"/>
    <property type="match status" value="1"/>
</dbReference>
<proteinExistence type="predicted"/>
<dbReference type="RefSeq" id="WP_215818536.1">
    <property type="nucleotide sequence ID" value="NZ_JAGSOY010000006.1"/>
</dbReference>
<accession>A0ABS5Z8K9</accession>
<dbReference type="PANTHER" id="PTHR22916:SF3">
    <property type="entry name" value="UDP-GLCNAC:BETAGAL BETA-1,3-N-ACETYLGLUCOSAMINYLTRANSFERASE-LIKE PROTEIN 1"/>
    <property type="match status" value="1"/>
</dbReference>
<evidence type="ECO:0000313" key="3">
    <source>
        <dbReference type="Proteomes" id="UP000690515"/>
    </source>
</evidence>
<sequence length="341" mass="39223">MNPKLSICIPTYNRGQYIGDTLEKILNQNDPLIQVVISDNASTDYTEDIVASYLDKGVSIKYFKWTENMGADKNYLKAAELADGEYIWFLGSDDWICNGAICKVLELLDTYSTDILLCSEYLCDLVMKPYSVHYLLGEGVSDRVFNLSNRCELIEYFSIAQSHSALFGYLSSIIVSKKRWDAIAYDDKYTGTLYSHMFILYSIVFEGASLYYISKPLVMWRSGNDSFGGKGKITERYLIDIVGFKMIINDFFKSDLELIEVFTGAFRRHHPYKNIGYLRMHTASQLKWNDIRRELIDSFGYSESILKLLSVSYAPSILKAAFLFYRVQMKISRLITNVNMH</sequence>
<evidence type="ECO:0000259" key="1">
    <source>
        <dbReference type="Pfam" id="PF00535"/>
    </source>
</evidence>
<comment type="caution">
    <text evidence="2">The sequence shown here is derived from an EMBL/GenBank/DDBJ whole genome shotgun (WGS) entry which is preliminary data.</text>
</comment>
<dbReference type="PANTHER" id="PTHR22916">
    <property type="entry name" value="GLYCOSYLTRANSFERASE"/>
    <property type="match status" value="1"/>
</dbReference>
<keyword evidence="3" id="KW-1185">Reference proteome</keyword>
<feature type="domain" description="Glycosyltransferase 2-like" evidence="1">
    <location>
        <begin position="6"/>
        <end position="135"/>
    </location>
</feature>
<dbReference type="Proteomes" id="UP000690515">
    <property type="component" value="Unassembled WGS sequence"/>
</dbReference>
<dbReference type="Pfam" id="PF00535">
    <property type="entry name" value="Glycos_transf_2"/>
    <property type="match status" value="1"/>
</dbReference>
<organism evidence="2 3">
    <name type="scientific">Zooshikella harenae</name>
    <dbReference type="NCBI Taxonomy" id="2827238"/>
    <lineage>
        <taxon>Bacteria</taxon>
        <taxon>Pseudomonadati</taxon>
        <taxon>Pseudomonadota</taxon>
        <taxon>Gammaproteobacteria</taxon>
        <taxon>Oceanospirillales</taxon>
        <taxon>Zooshikellaceae</taxon>
        <taxon>Zooshikella</taxon>
    </lineage>
</organism>
<reference evidence="2 3" key="1">
    <citation type="submission" date="2021-04" db="EMBL/GenBank/DDBJ databases">
        <authorList>
            <person name="Pira H."/>
            <person name="Risdian C."/>
            <person name="Wink J."/>
        </authorList>
    </citation>
    <scope>NUCLEOTIDE SEQUENCE [LARGE SCALE GENOMIC DNA]</scope>
    <source>
        <strain evidence="2 3">WH53</strain>
    </source>
</reference>
<protein>
    <submittedName>
        <fullName evidence="2">Glycosyltransferase family 2 protein</fullName>
    </submittedName>
</protein>
<dbReference type="InterPro" id="IPR001173">
    <property type="entry name" value="Glyco_trans_2-like"/>
</dbReference>
<dbReference type="CDD" id="cd00761">
    <property type="entry name" value="Glyco_tranf_GTA_type"/>
    <property type="match status" value="1"/>
</dbReference>
<evidence type="ECO:0000313" key="2">
    <source>
        <dbReference type="EMBL" id="MBU2710379.1"/>
    </source>
</evidence>
<dbReference type="SUPFAM" id="SSF53448">
    <property type="entry name" value="Nucleotide-diphospho-sugar transferases"/>
    <property type="match status" value="1"/>
</dbReference>